<dbReference type="InterPro" id="IPR023885">
    <property type="entry name" value="4Fe4S-binding_SPASM_dom"/>
</dbReference>
<dbReference type="EMBL" id="LRQG01000173">
    <property type="protein sequence ID" value="KXA35957.1"/>
    <property type="molecule type" value="Genomic_DNA"/>
</dbReference>
<dbReference type="GO" id="GO:0016491">
    <property type="term" value="F:oxidoreductase activity"/>
    <property type="evidence" value="ECO:0007669"/>
    <property type="project" value="InterPro"/>
</dbReference>
<dbReference type="GO" id="GO:0046872">
    <property type="term" value="F:metal ion binding"/>
    <property type="evidence" value="ECO:0007669"/>
    <property type="project" value="UniProtKB-KW"/>
</dbReference>
<dbReference type="PANTHER" id="PTHR43273:SF3">
    <property type="entry name" value="ANAEROBIC SULFATASE-MATURATING ENZYME HOMOLOG ASLB-RELATED"/>
    <property type="match status" value="1"/>
</dbReference>
<dbReference type="PANTHER" id="PTHR43273">
    <property type="entry name" value="ANAEROBIC SULFATASE-MATURATING ENZYME HOMOLOG ASLB-RELATED"/>
    <property type="match status" value="1"/>
</dbReference>
<keyword evidence="9" id="KW-1185">Reference proteome</keyword>
<dbReference type="Pfam" id="PF04055">
    <property type="entry name" value="Radical_SAM"/>
    <property type="match status" value="1"/>
</dbReference>
<dbReference type="InterPro" id="IPR013785">
    <property type="entry name" value="Aldolase_TIM"/>
</dbReference>
<dbReference type="PATRIC" id="fig|28128.5.peg.1986"/>
<gene>
    <name evidence="8" type="ORF">HMPREF3226_01931</name>
</gene>
<dbReference type="STRING" id="28128.HMPREF3226_01931"/>
<accession>A0A133PZB9</accession>
<dbReference type="InterPro" id="IPR007197">
    <property type="entry name" value="rSAM"/>
</dbReference>
<proteinExistence type="inferred from homology"/>
<dbReference type="CDD" id="cd01335">
    <property type="entry name" value="Radical_SAM"/>
    <property type="match status" value="1"/>
</dbReference>
<evidence type="ECO:0000259" key="7">
    <source>
        <dbReference type="Pfam" id="PF04055"/>
    </source>
</evidence>
<comment type="similarity">
    <text evidence="6">Belongs to the radical SAM superfamily. Anaerobic sulfatase-maturating enzyme family.</text>
</comment>
<feature type="domain" description="Radical SAM core" evidence="7">
    <location>
        <begin position="93"/>
        <end position="255"/>
    </location>
</feature>
<organism evidence="8 9">
    <name type="scientific">Prevotella corporis</name>
    <dbReference type="NCBI Taxonomy" id="28128"/>
    <lineage>
        <taxon>Bacteria</taxon>
        <taxon>Pseudomonadati</taxon>
        <taxon>Bacteroidota</taxon>
        <taxon>Bacteroidia</taxon>
        <taxon>Bacteroidales</taxon>
        <taxon>Prevotellaceae</taxon>
        <taxon>Prevotella</taxon>
    </lineage>
</organism>
<dbReference type="Proteomes" id="UP000070533">
    <property type="component" value="Unassembled WGS sequence"/>
</dbReference>
<dbReference type="Gene3D" id="3.20.20.70">
    <property type="entry name" value="Aldolase class I"/>
    <property type="match status" value="1"/>
</dbReference>
<evidence type="ECO:0000256" key="4">
    <source>
        <dbReference type="ARBA" id="ARBA00023004"/>
    </source>
</evidence>
<dbReference type="OrthoDB" id="9808591at2"/>
<name>A0A133PZB9_9BACT</name>
<evidence type="ECO:0000256" key="2">
    <source>
        <dbReference type="ARBA" id="ARBA00022691"/>
    </source>
</evidence>
<evidence type="ECO:0000256" key="6">
    <source>
        <dbReference type="ARBA" id="ARBA00023601"/>
    </source>
</evidence>
<dbReference type="SFLD" id="SFLDS00029">
    <property type="entry name" value="Radical_SAM"/>
    <property type="match status" value="1"/>
</dbReference>
<evidence type="ECO:0000256" key="5">
    <source>
        <dbReference type="ARBA" id="ARBA00023014"/>
    </source>
</evidence>
<dbReference type="SUPFAM" id="SSF102114">
    <property type="entry name" value="Radical SAM enzymes"/>
    <property type="match status" value="1"/>
</dbReference>
<dbReference type="SFLD" id="SFLDG01067">
    <property type="entry name" value="SPASM/twitch_domain_containing"/>
    <property type="match status" value="1"/>
</dbReference>
<reference evidence="9" key="1">
    <citation type="submission" date="2016-01" db="EMBL/GenBank/DDBJ databases">
        <authorList>
            <person name="Mitreva M."/>
            <person name="Pepin K.H."/>
            <person name="Mihindukulasuriya K.A."/>
            <person name="Fulton R."/>
            <person name="Fronick C."/>
            <person name="O'Laughlin M."/>
            <person name="Miner T."/>
            <person name="Herter B."/>
            <person name="Rosa B.A."/>
            <person name="Cordes M."/>
            <person name="Tomlinson C."/>
            <person name="Wollam A."/>
            <person name="Palsikar V.B."/>
            <person name="Mardis E.R."/>
            <person name="Wilson R.K."/>
        </authorList>
    </citation>
    <scope>NUCLEOTIDE SEQUENCE [LARGE SCALE GENOMIC DNA]</scope>
    <source>
        <strain evidence="9">MJR7716</strain>
    </source>
</reference>
<dbReference type="UniPathway" id="UPA00782"/>
<evidence type="ECO:0000256" key="1">
    <source>
        <dbReference type="ARBA" id="ARBA00001966"/>
    </source>
</evidence>
<dbReference type="NCBIfam" id="TIGR04085">
    <property type="entry name" value="rSAM_more_4Fe4S"/>
    <property type="match status" value="1"/>
</dbReference>
<keyword evidence="5" id="KW-0411">Iron-sulfur</keyword>
<comment type="cofactor">
    <cofactor evidence="1">
        <name>[4Fe-4S] cluster</name>
        <dbReference type="ChEBI" id="CHEBI:49883"/>
    </cofactor>
</comment>
<evidence type="ECO:0000256" key="3">
    <source>
        <dbReference type="ARBA" id="ARBA00022723"/>
    </source>
</evidence>
<dbReference type="InterPro" id="IPR023867">
    <property type="entry name" value="Sulphatase_maturase_rSAM"/>
</dbReference>
<protein>
    <submittedName>
        <fullName evidence="8">Radical SAM domain protein</fullName>
    </submittedName>
</protein>
<keyword evidence="3" id="KW-0479">Metal-binding</keyword>
<keyword evidence="4" id="KW-0408">Iron</keyword>
<dbReference type="AlphaFoldDB" id="A0A133PZB9"/>
<sequence length="442" mass="51273">MLMKLSLYTVLFERDNKFYIYNSETEFLSLLSEDIYEKLHNGAFDEIENDFINVLKEKKIIVDDEHLYDYYDSYKLNHLSNIGITDSLNLVIAPTTGCNFACPYCFEGEKKTKVITDEVIDSLICFINGYTSVKKLDLTWYGGEPLMAFNKIKQIIHKINDECNVEISSQSIITNAYLLSDNVIRDMMNLGFTQVQISFDGDEENHDKTRFLKGNKGKTFAKIIGNLDNLVSQTPDDFKIDLRINVNKTNEKDFAILYKKFIHRYGAKKINPYPGFIRETSKDGCRMCYKSLFNSKRYQFYKTIEKEGVPVDFFPHIDLQKGCMVNRNNCFIIGPSGEMYKCWNDFNTPEKIIGNIQDKKLKNPSLVSHYLYDTSIYNTQKCKDCSLFPVCDGGCQWFKHKNIFEGKQYNICSFLNNQHILEECLLSDIEKYAGTLHKVLAI</sequence>
<dbReference type="GO" id="GO:0051536">
    <property type="term" value="F:iron-sulfur cluster binding"/>
    <property type="evidence" value="ECO:0007669"/>
    <property type="project" value="UniProtKB-KW"/>
</dbReference>
<evidence type="ECO:0000313" key="8">
    <source>
        <dbReference type="EMBL" id="KXA35957.1"/>
    </source>
</evidence>
<comment type="caution">
    <text evidence="8">The sequence shown here is derived from an EMBL/GenBank/DDBJ whole genome shotgun (WGS) entry which is preliminary data.</text>
</comment>
<keyword evidence="2" id="KW-0949">S-adenosyl-L-methionine</keyword>
<dbReference type="InterPro" id="IPR058240">
    <property type="entry name" value="rSAM_sf"/>
</dbReference>
<evidence type="ECO:0000313" key="9">
    <source>
        <dbReference type="Proteomes" id="UP000070533"/>
    </source>
</evidence>